<evidence type="ECO:0000256" key="1">
    <source>
        <dbReference type="SAM" id="Coils"/>
    </source>
</evidence>
<dbReference type="AlphaFoldDB" id="C1N4F9"/>
<accession>C1N4F9</accession>
<dbReference type="Proteomes" id="UP000001876">
    <property type="component" value="Unassembled WGS sequence"/>
</dbReference>
<keyword evidence="4" id="KW-1185">Reference proteome</keyword>
<keyword evidence="1" id="KW-0175">Coiled coil</keyword>
<protein>
    <submittedName>
        <fullName evidence="3">Predicted protein</fullName>
    </submittedName>
</protein>
<proteinExistence type="predicted"/>
<evidence type="ECO:0000313" key="3">
    <source>
        <dbReference type="EMBL" id="EEH52721.1"/>
    </source>
</evidence>
<gene>
    <name evidence="3" type="ORF">MICPUCDRAFT_52542</name>
</gene>
<reference evidence="3 4" key="1">
    <citation type="journal article" date="2009" name="Science">
        <title>Green evolution and dynamic adaptations revealed by genomes of the marine picoeukaryotes Micromonas.</title>
        <authorList>
            <person name="Worden A.Z."/>
            <person name="Lee J.H."/>
            <person name="Mock T."/>
            <person name="Rouze P."/>
            <person name="Simmons M.P."/>
            <person name="Aerts A.L."/>
            <person name="Allen A.E."/>
            <person name="Cuvelier M.L."/>
            <person name="Derelle E."/>
            <person name="Everett M.V."/>
            <person name="Foulon E."/>
            <person name="Grimwood J."/>
            <person name="Gundlach H."/>
            <person name="Henrissat B."/>
            <person name="Napoli C."/>
            <person name="McDonald S.M."/>
            <person name="Parker M.S."/>
            <person name="Rombauts S."/>
            <person name="Salamov A."/>
            <person name="Von Dassow P."/>
            <person name="Badger J.H."/>
            <person name="Coutinho P.M."/>
            <person name="Demir E."/>
            <person name="Dubchak I."/>
            <person name="Gentemann C."/>
            <person name="Eikrem W."/>
            <person name="Gready J.E."/>
            <person name="John U."/>
            <person name="Lanier W."/>
            <person name="Lindquist E.A."/>
            <person name="Lucas S."/>
            <person name="Mayer K.F."/>
            <person name="Moreau H."/>
            <person name="Not F."/>
            <person name="Otillar R."/>
            <person name="Panaud O."/>
            <person name="Pangilinan J."/>
            <person name="Paulsen I."/>
            <person name="Piegu B."/>
            <person name="Poliakov A."/>
            <person name="Robbens S."/>
            <person name="Schmutz J."/>
            <person name="Toulza E."/>
            <person name="Wyss T."/>
            <person name="Zelensky A."/>
            <person name="Zhou K."/>
            <person name="Armbrust E.V."/>
            <person name="Bhattacharya D."/>
            <person name="Goodenough U.W."/>
            <person name="Van de Peer Y."/>
            <person name="Grigoriev I.V."/>
        </authorList>
    </citation>
    <scope>NUCLEOTIDE SEQUENCE [LARGE SCALE GENOMIC DNA]</scope>
    <source>
        <strain evidence="3 4">CCMP1545</strain>
    </source>
</reference>
<evidence type="ECO:0000256" key="2">
    <source>
        <dbReference type="SAM" id="MobiDB-lite"/>
    </source>
</evidence>
<dbReference type="EMBL" id="GG663747">
    <property type="protein sequence ID" value="EEH52721.1"/>
    <property type="molecule type" value="Genomic_DNA"/>
</dbReference>
<evidence type="ECO:0000313" key="4">
    <source>
        <dbReference type="Proteomes" id="UP000001876"/>
    </source>
</evidence>
<dbReference type="RefSeq" id="XP_003062782.1">
    <property type="nucleotide sequence ID" value="XM_003062736.1"/>
</dbReference>
<dbReference type="KEGG" id="mpp:MICPUCDRAFT_52542"/>
<organism evidence="4">
    <name type="scientific">Micromonas pusilla (strain CCMP1545)</name>
    <name type="common">Picoplanktonic green alga</name>
    <dbReference type="NCBI Taxonomy" id="564608"/>
    <lineage>
        <taxon>Eukaryota</taxon>
        <taxon>Viridiplantae</taxon>
        <taxon>Chlorophyta</taxon>
        <taxon>Mamiellophyceae</taxon>
        <taxon>Mamiellales</taxon>
        <taxon>Mamiellaceae</taxon>
        <taxon>Micromonas</taxon>
    </lineage>
</organism>
<name>C1N4F9_MICPC</name>
<feature type="region of interest" description="Disordered" evidence="2">
    <location>
        <begin position="1"/>
        <end position="30"/>
    </location>
</feature>
<dbReference type="GeneID" id="9688433"/>
<dbReference type="OrthoDB" id="10614750at2759"/>
<feature type="coiled-coil region" evidence="1">
    <location>
        <begin position="77"/>
        <end position="104"/>
    </location>
</feature>
<sequence length="123" mass="14627">MERSGNEYEAPREEREMEFAARKDTQEDRVNDGKRYSGLLTKEDYDARKRGFAERIRAERDPEAYAKEKLDAAVAREVAIERAAADARRERERIRREKLRAELEVRSIHWFPYDRVRVVDADP</sequence>